<dbReference type="EMBL" id="CP142124">
    <property type="protein sequence ID" value="WRW32966.1"/>
    <property type="molecule type" value="Genomic_DNA"/>
</dbReference>
<gene>
    <name evidence="2" type="ORF">VPX56_07650</name>
</gene>
<proteinExistence type="predicted"/>
<evidence type="ECO:0000259" key="1">
    <source>
        <dbReference type="Pfam" id="PF01844"/>
    </source>
</evidence>
<keyword evidence="3" id="KW-1185">Reference proteome</keyword>
<dbReference type="GO" id="GO:0004519">
    <property type="term" value="F:endonuclease activity"/>
    <property type="evidence" value="ECO:0007669"/>
    <property type="project" value="UniProtKB-KW"/>
</dbReference>
<protein>
    <submittedName>
        <fullName evidence="2">HNH endonuclease</fullName>
    </submittedName>
</protein>
<dbReference type="Gene3D" id="1.10.30.50">
    <property type="match status" value="1"/>
</dbReference>
<dbReference type="Proteomes" id="UP001330482">
    <property type="component" value="Chromosome"/>
</dbReference>
<dbReference type="InterPro" id="IPR002711">
    <property type="entry name" value="HNH"/>
</dbReference>
<dbReference type="Pfam" id="PF01844">
    <property type="entry name" value="HNH"/>
    <property type="match status" value="1"/>
</dbReference>
<reference evidence="2 3" key="1">
    <citation type="submission" date="2024-01" db="EMBL/GenBank/DDBJ databases">
        <title>AV1 has a protective and therapeutic effect against plant viruses.</title>
        <authorList>
            <person name="Wang F."/>
        </authorList>
    </citation>
    <scope>NUCLEOTIDE SEQUENCE [LARGE SCALE GENOMIC DNA]</scope>
    <source>
        <strain evidence="2 3">AV1</strain>
    </source>
</reference>
<evidence type="ECO:0000313" key="2">
    <source>
        <dbReference type="EMBL" id="WRW32966.1"/>
    </source>
</evidence>
<organism evidence="2 3">
    <name type="scientific">Enterobacter wuhouensis</name>
    <dbReference type="NCBI Taxonomy" id="2529381"/>
    <lineage>
        <taxon>Bacteria</taxon>
        <taxon>Pseudomonadati</taxon>
        <taxon>Pseudomonadota</taxon>
        <taxon>Gammaproteobacteria</taxon>
        <taxon>Enterobacterales</taxon>
        <taxon>Enterobacteriaceae</taxon>
        <taxon>Enterobacter</taxon>
    </lineage>
</organism>
<dbReference type="RefSeq" id="WP_326470888.1">
    <property type="nucleotide sequence ID" value="NZ_CP142124.1"/>
</dbReference>
<keyword evidence="2" id="KW-0540">Nuclease</keyword>
<keyword evidence="2" id="KW-0378">Hydrolase</keyword>
<dbReference type="InterPro" id="IPR003615">
    <property type="entry name" value="HNH_nuc"/>
</dbReference>
<sequence length="223" mass="25691">MFNVKRNISAPACLARNVYNHVTVVNALETIFHGKCYLCEQGNLMDPEIEHFIPHRGIAAIKYDWDNLFLACSRCNSIKSDSYENLLDCTDDNFDVFSEIVHLAGNAITSGVQVYPRRKRASRKVLNTVELIDKCFNSSTTGLRGITKVNLTEKLQEELYYFTGWRMKLVSARSTLAEIQEAKEKLAAMCSVSYPFSVFWRWHLLTDIRVMKKYPDIRVDLDF</sequence>
<evidence type="ECO:0000313" key="3">
    <source>
        <dbReference type="Proteomes" id="UP001330482"/>
    </source>
</evidence>
<accession>A0ABZ1DNT5</accession>
<dbReference type="CDD" id="cd00085">
    <property type="entry name" value="HNHc"/>
    <property type="match status" value="1"/>
</dbReference>
<keyword evidence="2" id="KW-0255">Endonuclease</keyword>
<name>A0ABZ1DNT5_9ENTR</name>
<feature type="domain" description="HNH" evidence="1">
    <location>
        <begin position="46"/>
        <end position="81"/>
    </location>
</feature>